<accession>A0A9D3Z145</accession>
<evidence type="ECO:0000313" key="1">
    <source>
        <dbReference type="EMBL" id="KAH3711015.1"/>
    </source>
</evidence>
<name>A0A9D3Z145_DREPO</name>
<comment type="caution">
    <text evidence="1">The sequence shown here is derived from an EMBL/GenBank/DDBJ whole genome shotgun (WGS) entry which is preliminary data.</text>
</comment>
<keyword evidence="2" id="KW-1185">Reference proteome</keyword>
<dbReference type="EMBL" id="JAIWYP010000014">
    <property type="protein sequence ID" value="KAH3711015.1"/>
    <property type="molecule type" value="Genomic_DNA"/>
</dbReference>
<dbReference type="AlphaFoldDB" id="A0A9D3Z145"/>
<evidence type="ECO:0000313" key="2">
    <source>
        <dbReference type="Proteomes" id="UP000828390"/>
    </source>
</evidence>
<feature type="non-terminal residue" evidence="1">
    <location>
        <position position="1"/>
    </location>
</feature>
<sequence>QYFNRTNVLTNILEDSTINVTFRGLTRKNVPHPGGHAFQQTGTIFALIQDITNNVLNKFNKDWTINVLTMNNAPAP</sequence>
<dbReference type="Proteomes" id="UP000828390">
    <property type="component" value="Unassembled WGS sequence"/>
</dbReference>
<reference evidence="1" key="1">
    <citation type="journal article" date="2019" name="bioRxiv">
        <title>The Genome of the Zebra Mussel, Dreissena polymorpha: A Resource for Invasive Species Research.</title>
        <authorList>
            <person name="McCartney M.A."/>
            <person name="Auch B."/>
            <person name="Kono T."/>
            <person name="Mallez S."/>
            <person name="Zhang Y."/>
            <person name="Obille A."/>
            <person name="Becker A."/>
            <person name="Abrahante J.E."/>
            <person name="Garbe J."/>
            <person name="Badalamenti J.P."/>
            <person name="Herman A."/>
            <person name="Mangelson H."/>
            <person name="Liachko I."/>
            <person name="Sullivan S."/>
            <person name="Sone E.D."/>
            <person name="Koren S."/>
            <person name="Silverstein K.A.T."/>
            <person name="Beckman K.B."/>
            <person name="Gohl D.M."/>
        </authorList>
    </citation>
    <scope>NUCLEOTIDE SEQUENCE</scope>
    <source>
        <strain evidence="1">Duluth1</strain>
        <tissue evidence="1">Whole animal</tissue>
    </source>
</reference>
<gene>
    <name evidence="1" type="ORF">DPMN_070514</name>
</gene>
<organism evidence="1 2">
    <name type="scientific">Dreissena polymorpha</name>
    <name type="common">Zebra mussel</name>
    <name type="synonym">Mytilus polymorpha</name>
    <dbReference type="NCBI Taxonomy" id="45954"/>
    <lineage>
        <taxon>Eukaryota</taxon>
        <taxon>Metazoa</taxon>
        <taxon>Spiralia</taxon>
        <taxon>Lophotrochozoa</taxon>
        <taxon>Mollusca</taxon>
        <taxon>Bivalvia</taxon>
        <taxon>Autobranchia</taxon>
        <taxon>Heteroconchia</taxon>
        <taxon>Euheterodonta</taxon>
        <taxon>Imparidentia</taxon>
        <taxon>Neoheterodontei</taxon>
        <taxon>Myida</taxon>
        <taxon>Dreissenoidea</taxon>
        <taxon>Dreissenidae</taxon>
        <taxon>Dreissena</taxon>
    </lineage>
</organism>
<proteinExistence type="predicted"/>
<reference evidence="1" key="2">
    <citation type="submission" date="2020-11" db="EMBL/GenBank/DDBJ databases">
        <authorList>
            <person name="McCartney M.A."/>
            <person name="Auch B."/>
            <person name="Kono T."/>
            <person name="Mallez S."/>
            <person name="Becker A."/>
            <person name="Gohl D.M."/>
            <person name="Silverstein K.A.T."/>
            <person name="Koren S."/>
            <person name="Bechman K.B."/>
            <person name="Herman A."/>
            <person name="Abrahante J.E."/>
            <person name="Garbe J."/>
        </authorList>
    </citation>
    <scope>NUCLEOTIDE SEQUENCE</scope>
    <source>
        <strain evidence="1">Duluth1</strain>
        <tissue evidence="1">Whole animal</tissue>
    </source>
</reference>
<protein>
    <submittedName>
        <fullName evidence="1">Uncharacterized protein</fullName>
    </submittedName>
</protein>